<keyword evidence="2" id="KW-1185">Reference proteome</keyword>
<gene>
    <name evidence="1" type="ORF">NOR_06571</name>
</gene>
<dbReference type="AlphaFoldDB" id="A0A167A4J2"/>
<organism evidence="1 2">
    <name type="scientific">Metarhizium rileyi (strain RCEF 4871)</name>
    <name type="common">Nomuraea rileyi</name>
    <dbReference type="NCBI Taxonomy" id="1649241"/>
    <lineage>
        <taxon>Eukaryota</taxon>
        <taxon>Fungi</taxon>
        <taxon>Dikarya</taxon>
        <taxon>Ascomycota</taxon>
        <taxon>Pezizomycotina</taxon>
        <taxon>Sordariomycetes</taxon>
        <taxon>Hypocreomycetidae</taxon>
        <taxon>Hypocreales</taxon>
        <taxon>Clavicipitaceae</taxon>
        <taxon>Metarhizium</taxon>
    </lineage>
</organism>
<proteinExistence type="predicted"/>
<name>A0A167A4J2_METRR</name>
<evidence type="ECO:0000313" key="1">
    <source>
        <dbReference type="EMBL" id="OAA38543.1"/>
    </source>
</evidence>
<evidence type="ECO:0000313" key="2">
    <source>
        <dbReference type="Proteomes" id="UP000243498"/>
    </source>
</evidence>
<protein>
    <submittedName>
        <fullName evidence="1">Uncharacterized protein</fullName>
    </submittedName>
</protein>
<sequence>MAMLKAEVTQPVVKLSASNITGHQLHYLDRAKLQTHHIAAISVRVFDKGS</sequence>
<dbReference type="EMBL" id="AZHC01000025">
    <property type="protein sequence ID" value="OAA38543.1"/>
    <property type="molecule type" value="Genomic_DNA"/>
</dbReference>
<dbReference type="Proteomes" id="UP000243498">
    <property type="component" value="Unassembled WGS sequence"/>
</dbReference>
<reference evidence="1 2" key="1">
    <citation type="journal article" date="2016" name="Genome Biol. Evol.">
        <title>Divergent and convergent evolution of fungal pathogenicity.</title>
        <authorList>
            <person name="Shang Y."/>
            <person name="Xiao G."/>
            <person name="Zheng P."/>
            <person name="Cen K."/>
            <person name="Zhan S."/>
            <person name="Wang C."/>
        </authorList>
    </citation>
    <scope>NUCLEOTIDE SEQUENCE [LARGE SCALE GENOMIC DNA]</scope>
    <source>
        <strain evidence="1 2">RCEF 4871</strain>
    </source>
</reference>
<accession>A0A167A4J2</accession>
<comment type="caution">
    <text evidence="1">The sequence shown here is derived from an EMBL/GenBank/DDBJ whole genome shotgun (WGS) entry which is preliminary data.</text>
</comment>